<proteinExistence type="evidence at transcript level"/>
<dbReference type="InterPro" id="IPR005607">
    <property type="entry name" value="BSD_dom"/>
</dbReference>
<dbReference type="SUPFAM" id="SSF140383">
    <property type="entry name" value="BSD domain-like"/>
    <property type="match status" value="1"/>
</dbReference>
<evidence type="ECO:0000259" key="1">
    <source>
        <dbReference type="PROSITE" id="PS50858"/>
    </source>
</evidence>
<organism evidence="2">
    <name type="scientific">Pfiesteria piscicida</name>
    <name type="common">Phantom dinoflagellate</name>
    <dbReference type="NCBI Taxonomy" id="71001"/>
    <lineage>
        <taxon>Eukaryota</taxon>
        <taxon>Sar</taxon>
        <taxon>Alveolata</taxon>
        <taxon>Dinophyceae</taxon>
        <taxon>Peridiniales</taxon>
        <taxon>Pfiesteriaceae</taxon>
        <taxon>Pfiesteria</taxon>
    </lineage>
</organism>
<accession>A3E3L9</accession>
<dbReference type="AlphaFoldDB" id="A3E3L9"/>
<name>A3E3L9_PFIPI</name>
<dbReference type="PROSITE" id="PS50858">
    <property type="entry name" value="BSD"/>
    <property type="match status" value="1"/>
</dbReference>
<dbReference type="InterPro" id="IPR035925">
    <property type="entry name" value="BSD_dom_sf"/>
</dbReference>
<sequence length="150" mass="17169">MGASTGKSRQEEFDEEFGLQDDTFPWFHIIQWSTEDAKSNSIFRWDLASIQSAADSLTQDADSFLAHCPEELPVSVGFSLEDDKAFGEWAAALLEWSPTLRQVRYRLVPARLKEEAFWSRYFAGLREAVRREIFRDELSTASRQADPDGL</sequence>
<evidence type="ECO:0000313" key="2">
    <source>
        <dbReference type="EMBL" id="ABI14286.1"/>
    </source>
</evidence>
<reference evidence="2" key="1">
    <citation type="journal article" date="2007" name="Proc. Natl. Acad. Sci. U.S.A.">
        <title>Spliced leader RNA trans-splicing in dinoflagellates.</title>
        <authorList>
            <person name="Zhang H."/>
            <person name="Hou Y."/>
            <person name="Miranda L."/>
            <person name="Campbell D.A."/>
            <person name="Sturm N.R."/>
            <person name="Gaasterland T."/>
            <person name="Lin S."/>
        </authorList>
    </citation>
    <scope>NUCLEOTIDE SEQUENCE</scope>
</reference>
<dbReference type="Gene3D" id="1.10.3970.10">
    <property type="entry name" value="BSD domain"/>
    <property type="match status" value="1"/>
</dbReference>
<dbReference type="EMBL" id="DQ864871">
    <property type="protein sequence ID" value="ABI14286.1"/>
    <property type="molecule type" value="mRNA"/>
</dbReference>
<dbReference type="Pfam" id="PF03909">
    <property type="entry name" value="BSD"/>
    <property type="match status" value="1"/>
</dbReference>
<protein>
    <submittedName>
        <fullName evidence="2">BSD domain-containing protein</fullName>
    </submittedName>
</protein>
<feature type="domain" description="BSD" evidence="1">
    <location>
        <begin position="74"/>
        <end position="129"/>
    </location>
</feature>